<dbReference type="AlphaFoldDB" id="X6NT61"/>
<proteinExistence type="predicted"/>
<dbReference type="Gene3D" id="3.30.1120.10">
    <property type="match status" value="1"/>
</dbReference>
<organism evidence="1 2">
    <name type="scientific">Reticulomyxa filosa</name>
    <dbReference type="NCBI Taxonomy" id="46433"/>
    <lineage>
        <taxon>Eukaryota</taxon>
        <taxon>Sar</taxon>
        <taxon>Rhizaria</taxon>
        <taxon>Retaria</taxon>
        <taxon>Foraminifera</taxon>
        <taxon>Monothalamids</taxon>
        <taxon>Reticulomyxidae</taxon>
        <taxon>Reticulomyxa</taxon>
    </lineage>
</organism>
<gene>
    <name evidence="1" type="ORF">RFI_07662</name>
</gene>
<protein>
    <submittedName>
        <fullName evidence="1">Uncharacterized protein</fullName>
    </submittedName>
</protein>
<comment type="caution">
    <text evidence="1">The sequence shown here is derived from an EMBL/GenBank/DDBJ whole genome shotgun (WGS) entry which is preliminary data.</text>
</comment>
<reference evidence="1 2" key="1">
    <citation type="journal article" date="2013" name="Curr. Biol.">
        <title>The Genome of the Foraminiferan Reticulomyxa filosa.</title>
        <authorList>
            <person name="Glockner G."/>
            <person name="Hulsmann N."/>
            <person name="Schleicher M."/>
            <person name="Noegel A.A."/>
            <person name="Eichinger L."/>
            <person name="Gallinger C."/>
            <person name="Pawlowski J."/>
            <person name="Sierra R."/>
            <person name="Euteneuer U."/>
            <person name="Pillet L."/>
            <person name="Moustafa A."/>
            <person name="Platzer M."/>
            <person name="Groth M."/>
            <person name="Szafranski K."/>
            <person name="Schliwa M."/>
        </authorList>
    </citation>
    <scope>NUCLEOTIDE SEQUENCE [LARGE SCALE GENOMIC DNA]</scope>
</reference>
<evidence type="ECO:0000313" key="1">
    <source>
        <dbReference type="EMBL" id="ETO29460.1"/>
    </source>
</evidence>
<dbReference type="EMBL" id="ASPP01006052">
    <property type="protein sequence ID" value="ETO29460.1"/>
    <property type="molecule type" value="Genomic_DNA"/>
</dbReference>
<name>X6NT61_RETFI</name>
<sequence length="139" mass="16075">MLNCTKGCLFDVVNDMTEHNDISSLYPEIVHNMSVALKQYILGFYSNDEIGENACPHNITEECACWMAHYYWNGFFGPYQFFNIYDNSTPFSNLKFGKIAALYLGLFHCAIKTLLVLLCFERDARPLYISLLKFFILLP</sequence>
<accession>X6NT61</accession>
<evidence type="ECO:0000313" key="2">
    <source>
        <dbReference type="Proteomes" id="UP000023152"/>
    </source>
</evidence>
<keyword evidence="2" id="KW-1185">Reference proteome</keyword>
<dbReference type="Proteomes" id="UP000023152">
    <property type="component" value="Unassembled WGS sequence"/>
</dbReference>